<feature type="non-terminal residue" evidence="2">
    <location>
        <position position="111"/>
    </location>
</feature>
<accession>A0A9N9IX66</accession>
<dbReference type="EMBL" id="CAJVPQ010020003">
    <property type="protein sequence ID" value="CAG8755255.1"/>
    <property type="molecule type" value="Genomic_DNA"/>
</dbReference>
<evidence type="ECO:0000256" key="1">
    <source>
        <dbReference type="SAM" id="MobiDB-lite"/>
    </source>
</evidence>
<gene>
    <name evidence="2" type="ORF">FCALED_LOCUS16572</name>
</gene>
<feature type="region of interest" description="Disordered" evidence="1">
    <location>
        <begin position="91"/>
        <end position="111"/>
    </location>
</feature>
<dbReference type="AlphaFoldDB" id="A0A9N9IX66"/>
<keyword evidence="3" id="KW-1185">Reference proteome</keyword>
<protein>
    <submittedName>
        <fullName evidence="2">15109_t:CDS:1</fullName>
    </submittedName>
</protein>
<sequence>RSNSSWSSSLSLLDKSICIGSSIGSLNSTDSHTCSIRDNHTRSIRDNQSCSARDRSHSKIANSNPIIRKSRSQTPIIYNLREHLLKIQDEYAQDKHMQDERTQNEHSPTTY</sequence>
<proteinExistence type="predicted"/>
<evidence type="ECO:0000313" key="3">
    <source>
        <dbReference type="Proteomes" id="UP000789570"/>
    </source>
</evidence>
<name>A0A9N9IX66_9GLOM</name>
<evidence type="ECO:0000313" key="2">
    <source>
        <dbReference type="EMBL" id="CAG8755255.1"/>
    </source>
</evidence>
<dbReference type="Proteomes" id="UP000789570">
    <property type="component" value="Unassembled WGS sequence"/>
</dbReference>
<organism evidence="2 3">
    <name type="scientific">Funneliformis caledonium</name>
    <dbReference type="NCBI Taxonomy" id="1117310"/>
    <lineage>
        <taxon>Eukaryota</taxon>
        <taxon>Fungi</taxon>
        <taxon>Fungi incertae sedis</taxon>
        <taxon>Mucoromycota</taxon>
        <taxon>Glomeromycotina</taxon>
        <taxon>Glomeromycetes</taxon>
        <taxon>Glomerales</taxon>
        <taxon>Glomeraceae</taxon>
        <taxon>Funneliformis</taxon>
    </lineage>
</organism>
<feature type="non-terminal residue" evidence="2">
    <location>
        <position position="1"/>
    </location>
</feature>
<feature type="compositionally biased region" description="Basic and acidic residues" evidence="1">
    <location>
        <begin position="91"/>
        <end position="104"/>
    </location>
</feature>
<feature type="region of interest" description="Disordered" evidence="1">
    <location>
        <begin position="45"/>
        <end position="66"/>
    </location>
</feature>
<reference evidence="2" key="1">
    <citation type="submission" date="2021-06" db="EMBL/GenBank/DDBJ databases">
        <authorList>
            <person name="Kallberg Y."/>
            <person name="Tangrot J."/>
            <person name="Rosling A."/>
        </authorList>
    </citation>
    <scope>NUCLEOTIDE SEQUENCE</scope>
    <source>
        <strain evidence="2">UK204</strain>
    </source>
</reference>
<comment type="caution">
    <text evidence="2">The sequence shown here is derived from an EMBL/GenBank/DDBJ whole genome shotgun (WGS) entry which is preliminary data.</text>
</comment>